<dbReference type="AlphaFoldDB" id="A0A3P8CB17"/>
<reference evidence="1" key="1">
    <citation type="submission" date="2018-11" db="EMBL/GenBank/DDBJ databases">
        <authorList>
            <consortium name="Pathogen Informatics"/>
        </authorList>
    </citation>
    <scope>NUCLEOTIDE SEQUENCE [LARGE SCALE GENOMIC DNA]</scope>
</reference>
<evidence type="ECO:0000313" key="1">
    <source>
        <dbReference type="EMBL" id="VDO82025.1"/>
    </source>
</evidence>
<gene>
    <name evidence="1" type="ORF">HPBE_LOCUS9740</name>
</gene>
<proteinExistence type="predicted"/>
<name>A0A3P8CB17_HELPZ</name>
<accession>A0A3P8CB17</accession>
<sequence length="58" mass="6112">MFTCVAAVARFSFVADTSDDFAFNAVTGSATLGMSESANSWKRLELVEDAWASGDLGS</sequence>
<organism evidence="1">
    <name type="scientific">Heligmosomoides polygyrus</name>
    <name type="common">Parasitic roundworm</name>
    <dbReference type="NCBI Taxonomy" id="6339"/>
    <lineage>
        <taxon>Eukaryota</taxon>
        <taxon>Metazoa</taxon>
        <taxon>Ecdysozoa</taxon>
        <taxon>Nematoda</taxon>
        <taxon>Chromadorea</taxon>
        <taxon>Rhabditida</taxon>
        <taxon>Rhabditina</taxon>
        <taxon>Rhabditomorpha</taxon>
        <taxon>Strongyloidea</taxon>
        <taxon>Heligmosomidae</taxon>
        <taxon>Heligmosomoides</taxon>
    </lineage>
</organism>
<dbReference type="EMBL" id="UZAH01026530">
    <property type="protein sequence ID" value="VDO82025.1"/>
    <property type="molecule type" value="Genomic_DNA"/>
</dbReference>
<protein>
    <submittedName>
        <fullName evidence="1">Uncharacterized protein</fullName>
    </submittedName>
</protein>